<dbReference type="GO" id="GO:0003677">
    <property type="term" value="F:DNA binding"/>
    <property type="evidence" value="ECO:0007669"/>
    <property type="project" value="UniProtKB-UniRule"/>
</dbReference>
<keyword evidence="3" id="KW-0862">Zinc</keyword>
<comment type="caution">
    <text evidence="7">The sequence shown here is derived from an EMBL/GenBank/DDBJ whole genome shotgun (WGS) entry which is preliminary data.</text>
</comment>
<organism evidence="7 8">
    <name type="scientific">Dreissena polymorpha</name>
    <name type="common">Zebra mussel</name>
    <name type="synonym">Mytilus polymorpha</name>
    <dbReference type="NCBI Taxonomy" id="45954"/>
    <lineage>
        <taxon>Eukaryota</taxon>
        <taxon>Metazoa</taxon>
        <taxon>Spiralia</taxon>
        <taxon>Lophotrochozoa</taxon>
        <taxon>Mollusca</taxon>
        <taxon>Bivalvia</taxon>
        <taxon>Autobranchia</taxon>
        <taxon>Heteroconchia</taxon>
        <taxon>Euheterodonta</taxon>
        <taxon>Imparidentia</taxon>
        <taxon>Neoheterodontei</taxon>
        <taxon>Myida</taxon>
        <taxon>Dreissenoidea</taxon>
        <taxon>Dreissenidae</taxon>
        <taxon>Dreissena</taxon>
    </lineage>
</organism>
<evidence type="ECO:0000256" key="3">
    <source>
        <dbReference type="ARBA" id="ARBA00022833"/>
    </source>
</evidence>
<evidence type="ECO:0000259" key="6">
    <source>
        <dbReference type="PROSITE" id="PS50950"/>
    </source>
</evidence>
<evidence type="ECO:0000256" key="5">
    <source>
        <dbReference type="PROSITE-ProRule" id="PRU00309"/>
    </source>
</evidence>
<sequence>MELKCGVYGCSNKADREEGLQYFRLPAIITNQGSLAEKLSTERRHQWLVKLNQNFADKNLGNLRICSEHFVTGM</sequence>
<feature type="domain" description="THAP-type" evidence="6">
    <location>
        <begin position="1"/>
        <end position="74"/>
    </location>
</feature>
<protein>
    <recommendedName>
        <fullName evidence="6">THAP-type domain-containing protein</fullName>
    </recommendedName>
</protein>
<evidence type="ECO:0000313" key="7">
    <source>
        <dbReference type="EMBL" id="KAH3878076.1"/>
    </source>
</evidence>
<dbReference type="EMBL" id="JAIWYP010000001">
    <property type="protein sequence ID" value="KAH3878076.1"/>
    <property type="molecule type" value="Genomic_DNA"/>
</dbReference>
<dbReference type="AlphaFoldDB" id="A0A9D4MKR6"/>
<reference evidence="7" key="1">
    <citation type="journal article" date="2019" name="bioRxiv">
        <title>The Genome of the Zebra Mussel, Dreissena polymorpha: A Resource for Invasive Species Research.</title>
        <authorList>
            <person name="McCartney M.A."/>
            <person name="Auch B."/>
            <person name="Kono T."/>
            <person name="Mallez S."/>
            <person name="Zhang Y."/>
            <person name="Obille A."/>
            <person name="Becker A."/>
            <person name="Abrahante J.E."/>
            <person name="Garbe J."/>
            <person name="Badalamenti J.P."/>
            <person name="Herman A."/>
            <person name="Mangelson H."/>
            <person name="Liachko I."/>
            <person name="Sullivan S."/>
            <person name="Sone E.D."/>
            <person name="Koren S."/>
            <person name="Silverstein K.A.T."/>
            <person name="Beckman K.B."/>
            <person name="Gohl D.M."/>
        </authorList>
    </citation>
    <scope>NUCLEOTIDE SEQUENCE</scope>
    <source>
        <strain evidence="7">Duluth1</strain>
        <tissue evidence="7">Whole animal</tissue>
    </source>
</reference>
<proteinExistence type="predicted"/>
<evidence type="ECO:0000313" key="8">
    <source>
        <dbReference type="Proteomes" id="UP000828390"/>
    </source>
</evidence>
<reference evidence="7" key="2">
    <citation type="submission" date="2020-11" db="EMBL/GenBank/DDBJ databases">
        <authorList>
            <person name="McCartney M.A."/>
            <person name="Auch B."/>
            <person name="Kono T."/>
            <person name="Mallez S."/>
            <person name="Becker A."/>
            <person name="Gohl D.M."/>
            <person name="Silverstein K.A.T."/>
            <person name="Koren S."/>
            <person name="Bechman K.B."/>
            <person name="Herman A."/>
            <person name="Abrahante J.E."/>
            <person name="Garbe J."/>
        </authorList>
    </citation>
    <scope>NUCLEOTIDE SEQUENCE</scope>
    <source>
        <strain evidence="7">Duluth1</strain>
        <tissue evidence="7">Whole animal</tissue>
    </source>
</reference>
<dbReference type="Proteomes" id="UP000828390">
    <property type="component" value="Unassembled WGS sequence"/>
</dbReference>
<dbReference type="InterPro" id="IPR006612">
    <property type="entry name" value="THAP_Znf"/>
</dbReference>
<name>A0A9D4MKR6_DREPO</name>
<keyword evidence="2 5" id="KW-0863">Zinc-finger</keyword>
<dbReference type="SUPFAM" id="SSF57716">
    <property type="entry name" value="Glucocorticoid receptor-like (DNA-binding domain)"/>
    <property type="match status" value="1"/>
</dbReference>
<keyword evidence="8" id="KW-1185">Reference proteome</keyword>
<keyword evidence="1" id="KW-0479">Metal-binding</keyword>
<evidence type="ECO:0000256" key="2">
    <source>
        <dbReference type="ARBA" id="ARBA00022771"/>
    </source>
</evidence>
<dbReference type="PROSITE" id="PS50950">
    <property type="entry name" value="ZF_THAP"/>
    <property type="match status" value="1"/>
</dbReference>
<evidence type="ECO:0000256" key="4">
    <source>
        <dbReference type="ARBA" id="ARBA00023125"/>
    </source>
</evidence>
<dbReference type="Pfam" id="PF05485">
    <property type="entry name" value="THAP"/>
    <property type="match status" value="1"/>
</dbReference>
<evidence type="ECO:0000256" key="1">
    <source>
        <dbReference type="ARBA" id="ARBA00022723"/>
    </source>
</evidence>
<keyword evidence="4 5" id="KW-0238">DNA-binding</keyword>
<gene>
    <name evidence="7" type="ORF">DPMN_001958</name>
</gene>
<accession>A0A9D4MKR6</accession>
<dbReference type="GO" id="GO:0008270">
    <property type="term" value="F:zinc ion binding"/>
    <property type="evidence" value="ECO:0007669"/>
    <property type="project" value="UniProtKB-KW"/>
</dbReference>